<evidence type="ECO:0000313" key="4">
    <source>
        <dbReference type="EMBL" id="NOJ70123.1"/>
    </source>
</evidence>
<evidence type="ECO:0000256" key="1">
    <source>
        <dbReference type="ARBA" id="ARBA00023125"/>
    </source>
</evidence>
<dbReference type="PROSITE" id="PS50977">
    <property type="entry name" value="HTH_TETR_2"/>
    <property type="match status" value="1"/>
</dbReference>
<protein>
    <submittedName>
        <fullName evidence="4">TetR family transcriptional regulator</fullName>
    </submittedName>
</protein>
<gene>
    <name evidence="4" type="ORF">HMI46_06110</name>
</gene>
<evidence type="ECO:0000259" key="3">
    <source>
        <dbReference type="PROSITE" id="PS50977"/>
    </source>
</evidence>
<accession>A0AAP6ZZJ2</accession>
<evidence type="ECO:0000256" key="2">
    <source>
        <dbReference type="PROSITE-ProRule" id="PRU00335"/>
    </source>
</evidence>
<feature type="domain" description="HTH tetR-type" evidence="3">
    <location>
        <begin position="6"/>
        <end position="66"/>
    </location>
</feature>
<feature type="DNA-binding region" description="H-T-H motif" evidence="2">
    <location>
        <begin position="29"/>
        <end position="48"/>
    </location>
</feature>
<dbReference type="PANTHER" id="PTHR43479:SF22">
    <property type="entry name" value="TRANSCRIPTIONAL REGULATOR, TETR FAMILY"/>
    <property type="match status" value="1"/>
</dbReference>
<organism evidence="4 5">
    <name type="scientific">Paenibacillus alvei</name>
    <name type="common">Bacillus alvei</name>
    <dbReference type="NCBI Taxonomy" id="44250"/>
    <lineage>
        <taxon>Bacteria</taxon>
        <taxon>Bacillati</taxon>
        <taxon>Bacillota</taxon>
        <taxon>Bacilli</taxon>
        <taxon>Bacillales</taxon>
        <taxon>Paenibacillaceae</taxon>
        <taxon>Paenibacillus</taxon>
    </lineage>
</organism>
<dbReference type="GO" id="GO:0003677">
    <property type="term" value="F:DNA binding"/>
    <property type="evidence" value="ECO:0007669"/>
    <property type="project" value="UniProtKB-UniRule"/>
</dbReference>
<dbReference type="Pfam" id="PF00440">
    <property type="entry name" value="TetR_N"/>
    <property type="match status" value="1"/>
</dbReference>
<dbReference type="PRINTS" id="PR00455">
    <property type="entry name" value="HTHTETR"/>
</dbReference>
<proteinExistence type="predicted"/>
<dbReference type="InterPro" id="IPR050624">
    <property type="entry name" value="HTH-type_Tx_Regulator"/>
</dbReference>
<name>A0AAP6ZZJ2_PAEAL</name>
<reference evidence="4 5" key="1">
    <citation type="submission" date="2020-05" db="EMBL/GenBank/DDBJ databases">
        <title>Whole genome sequencing and identification of novel metabolites from Paenibacillus alvei strain JR949.</title>
        <authorList>
            <person name="Rajendhran J."/>
            <person name="Sree Pranav P."/>
            <person name="Mahalakshmi B."/>
            <person name="Karthikeyan R."/>
        </authorList>
    </citation>
    <scope>NUCLEOTIDE SEQUENCE [LARGE SCALE GENOMIC DNA]</scope>
    <source>
        <strain evidence="4 5">JR949</strain>
    </source>
</reference>
<sequence length="308" mass="36151">MEELMPEKKKQILLSAMKLFASKGFMQTTMQEVASFCKMSKGSVYQYYSSKDELLLTIFEYQAKLLQDRMQLMERENQLNPRDRLVSKIEIYLHIWNEHPELIKMQMRDNTEHAASQELREFMQKMSKYNLDTLTESLHEIYGEPFTPYALDAATLLSSLIFTYMYMRLFDHVPIEIERLSRYLVSSMDYLAEGLLKYRPEPLLNGSMFDLWNEDQMKMKNLHPLVLVKQLREVVDNAADGSKEGLNKQDILDSILVLEEELLQVRPRKVILLGMLSNLKVIATRTPLYDHLRQSIHSTFGYTQGTLR</sequence>
<comment type="caution">
    <text evidence="4">The sequence shown here is derived from an EMBL/GenBank/DDBJ whole genome shotgun (WGS) entry which is preliminary data.</text>
</comment>
<dbReference type="EMBL" id="JABFOR010000005">
    <property type="protein sequence ID" value="NOJ70123.1"/>
    <property type="molecule type" value="Genomic_DNA"/>
</dbReference>
<evidence type="ECO:0000313" key="5">
    <source>
        <dbReference type="Proteomes" id="UP000552038"/>
    </source>
</evidence>
<dbReference type="PANTHER" id="PTHR43479">
    <property type="entry name" value="ACREF/ENVCD OPERON REPRESSOR-RELATED"/>
    <property type="match status" value="1"/>
</dbReference>
<dbReference type="InterPro" id="IPR009057">
    <property type="entry name" value="Homeodomain-like_sf"/>
</dbReference>
<keyword evidence="1 2" id="KW-0238">DNA-binding</keyword>
<dbReference type="SUPFAM" id="SSF46689">
    <property type="entry name" value="Homeodomain-like"/>
    <property type="match status" value="1"/>
</dbReference>
<dbReference type="Gene3D" id="1.10.357.10">
    <property type="entry name" value="Tetracycline Repressor, domain 2"/>
    <property type="match status" value="1"/>
</dbReference>
<dbReference type="AlphaFoldDB" id="A0AAP6ZZJ2"/>
<dbReference type="RefSeq" id="WP_163976237.1">
    <property type="nucleotide sequence ID" value="NZ_JABFOR010000005.1"/>
</dbReference>
<dbReference type="Proteomes" id="UP000552038">
    <property type="component" value="Unassembled WGS sequence"/>
</dbReference>
<dbReference type="InterPro" id="IPR001647">
    <property type="entry name" value="HTH_TetR"/>
</dbReference>